<dbReference type="InterPro" id="IPR007394">
    <property type="entry name" value="UPF0122"/>
</dbReference>
<dbReference type="Proteomes" id="UP000183255">
    <property type="component" value="Unassembled WGS sequence"/>
</dbReference>
<dbReference type="PANTHER" id="PTHR40083:SF1">
    <property type="entry name" value="UPF0122 PROTEIN YLXM"/>
    <property type="match status" value="1"/>
</dbReference>
<dbReference type="AlphaFoldDB" id="A0A1G8G358"/>
<dbReference type="InterPro" id="IPR013324">
    <property type="entry name" value="RNA_pol_sigma_r3/r4-like"/>
</dbReference>
<dbReference type="PANTHER" id="PTHR40083">
    <property type="entry name" value="UPF0122 PROTEIN CBO2450/CLC_2298"/>
    <property type="match status" value="1"/>
</dbReference>
<evidence type="ECO:0000256" key="3">
    <source>
        <dbReference type="HAMAP-Rule" id="MF_00245"/>
    </source>
</evidence>
<dbReference type="Gene3D" id="1.10.10.10">
    <property type="entry name" value="Winged helix-like DNA-binding domain superfamily/Winged helix DNA-binding domain"/>
    <property type="match status" value="1"/>
</dbReference>
<gene>
    <name evidence="4" type="ORF">SAMN05421804_101129</name>
</gene>
<evidence type="ECO:0000313" key="5">
    <source>
        <dbReference type="Proteomes" id="UP000183255"/>
    </source>
</evidence>
<dbReference type="EMBL" id="FNDZ01000001">
    <property type="protein sequence ID" value="SDH88868.1"/>
    <property type="molecule type" value="Genomic_DNA"/>
</dbReference>
<reference evidence="4 5" key="1">
    <citation type="submission" date="2016-10" db="EMBL/GenBank/DDBJ databases">
        <authorList>
            <person name="de Groot N.N."/>
        </authorList>
    </citation>
    <scope>NUCLEOTIDE SEQUENCE [LARGE SCALE GENOMIC DNA]</scope>
    <source>
        <strain evidence="4 5">CGMCC 1.5058</strain>
    </source>
</reference>
<comment type="function">
    <text evidence="2 3">Might take part in the signal recognition particle (SRP) pathway. This is inferred from the conservation of its genetic proximity to ftsY/ffh. May be a regulatory protein.</text>
</comment>
<dbReference type="HAMAP" id="MF_00245">
    <property type="entry name" value="UPF0122"/>
    <property type="match status" value="1"/>
</dbReference>
<dbReference type="SUPFAM" id="SSF88659">
    <property type="entry name" value="Sigma3 and sigma4 domains of RNA polymerase sigma factors"/>
    <property type="match status" value="1"/>
</dbReference>
<dbReference type="NCBIfam" id="NF001072">
    <property type="entry name" value="PRK00118.2-2"/>
    <property type="match status" value="1"/>
</dbReference>
<evidence type="ECO:0000256" key="2">
    <source>
        <dbReference type="ARBA" id="ARBA00024764"/>
    </source>
</evidence>
<evidence type="ECO:0000313" key="4">
    <source>
        <dbReference type="EMBL" id="SDH88868.1"/>
    </source>
</evidence>
<organism evidence="4 5">
    <name type="scientific">Proteiniclasticum ruminis</name>
    <dbReference type="NCBI Taxonomy" id="398199"/>
    <lineage>
        <taxon>Bacteria</taxon>
        <taxon>Bacillati</taxon>
        <taxon>Bacillota</taxon>
        <taxon>Clostridia</taxon>
        <taxon>Eubacteriales</taxon>
        <taxon>Clostridiaceae</taxon>
        <taxon>Proteiniclasticum</taxon>
    </lineage>
</organism>
<accession>A0A1G8G358</accession>
<evidence type="ECO:0000256" key="1">
    <source>
        <dbReference type="ARBA" id="ARBA00008720"/>
    </source>
</evidence>
<proteinExistence type="inferred from homology"/>
<protein>
    <recommendedName>
        <fullName evidence="3">UPF0122 protein SAMN05421804_101129</fullName>
    </recommendedName>
</protein>
<dbReference type="NCBIfam" id="NF045758">
    <property type="entry name" value="YlxM"/>
    <property type="match status" value="1"/>
</dbReference>
<dbReference type="InterPro" id="IPR036388">
    <property type="entry name" value="WH-like_DNA-bd_sf"/>
</dbReference>
<name>A0A1G8G358_9CLOT</name>
<sequence>MHVVGEVMDDRIEISLLMDFYGKLLTEKQRLILDQYYNMDLSLSEIAENQNTSRQAIHDLIKRCYRTLTDYEEKLNLLANSIKDEEVKDQLRTLLNEKNCYCSEIEKLLVEL</sequence>
<dbReference type="Pfam" id="PF04297">
    <property type="entry name" value="UPF0122"/>
    <property type="match status" value="1"/>
</dbReference>
<comment type="similarity">
    <text evidence="1 3">Belongs to the UPF0122 family.</text>
</comment>
<dbReference type="InterPro" id="IPR054831">
    <property type="entry name" value="UPF0122_fam_protein"/>
</dbReference>